<comment type="caution">
    <text evidence="2">The sequence shown here is derived from an EMBL/GenBank/DDBJ whole genome shotgun (WGS) entry which is preliminary data.</text>
</comment>
<evidence type="ECO:0000313" key="2">
    <source>
        <dbReference type="EMBL" id="EMD26052.1"/>
    </source>
</evidence>
<dbReference type="AlphaFoldDB" id="M2QJI8"/>
<evidence type="ECO:0000313" key="3">
    <source>
        <dbReference type="Proteomes" id="UP000014137"/>
    </source>
</evidence>
<protein>
    <recommendedName>
        <fullName evidence="4">Lipoprotein</fullName>
    </recommendedName>
</protein>
<evidence type="ECO:0008006" key="4">
    <source>
        <dbReference type="Google" id="ProtNLM"/>
    </source>
</evidence>
<feature type="chain" id="PRO_5038411862" description="Lipoprotein" evidence="1">
    <location>
        <begin position="17"/>
        <end position="161"/>
    </location>
</feature>
<name>M2QJI8_9PSEU</name>
<dbReference type="RefSeq" id="WP_005159149.1">
    <property type="nucleotide sequence ID" value="NZ_ANMG01000038.1"/>
</dbReference>
<dbReference type="Proteomes" id="UP000014137">
    <property type="component" value="Unassembled WGS sequence"/>
</dbReference>
<gene>
    <name evidence="2" type="ORF">C791_3994</name>
</gene>
<keyword evidence="1" id="KW-0732">Signal</keyword>
<organism evidence="2 3">
    <name type="scientific">Amycolatopsis azurea DSM 43854</name>
    <dbReference type="NCBI Taxonomy" id="1238180"/>
    <lineage>
        <taxon>Bacteria</taxon>
        <taxon>Bacillati</taxon>
        <taxon>Actinomycetota</taxon>
        <taxon>Actinomycetes</taxon>
        <taxon>Pseudonocardiales</taxon>
        <taxon>Pseudonocardiaceae</taxon>
        <taxon>Amycolatopsis</taxon>
    </lineage>
</organism>
<evidence type="ECO:0000256" key="1">
    <source>
        <dbReference type="SAM" id="SignalP"/>
    </source>
</evidence>
<sequence length="161" mass="17026">MSLRFAMVFATMAAMAMLLGGCSLFLPSKDPAPAAQKTEMASAGPVVDAVKGAPPEFLQVEVGANQDGLTTGVVVDAEVPLGYVVTGEKLKTLLVAVWNSSDRKPAFVKFNPWSTYEGKTGAIKASLRTLFDNVRVCSGILKSVCGGYVPKPEPSTRRRSS</sequence>
<reference evidence="2 3" key="1">
    <citation type="submission" date="2012-10" db="EMBL/GenBank/DDBJ databases">
        <title>Genome assembly of Amycolatopsis azurea DSM 43854.</title>
        <authorList>
            <person name="Khatri I."/>
            <person name="Kaur I."/>
            <person name="Subramanian S."/>
            <person name="Mayilraj S."/>
        </authorList>
    </citation>
    <scope>NUCLEOTIDE SEQUENCE [LARGE SCALE GENOMIC DNA]</scope>
    <source>
        <strain evidence="2 3">DSM 43854</strain>
    </source>
</reference>
<proteinExistence type="predicted"/>
<dbReference type="EMBL" id="ANMG01000038">
    <property type="protein sequence ID" value="EMD26052.1"/>
    <property type="molecule type" value="Genomic_DNA"/>
</dbReference>
<dbReference type="PATRIC" id="fig|1238180.3.peg.4325"/>
<dbReference type="PROSITE" id="PS51257">
    <property type="entry name" value="PROKAR_LIPOPROTEIN"/>
    <property type="match status" value="1"/>
</dbReference>
<accession>M2QJI8</accession>
<feature type="signal peptide" evidence="1">
    <location>
        <begin position="1"/>
        <end position="16"/>
    </location>
</feature>